<evidence type="ECO:0000256" key="11">
    <source>
        <dbReference type="SAM" id="Phobius"/>
    </source>
</evidence>
<dbReference type="SUPFAM" id="SSF82093">
    <property type="entry name" value="Heme chaperone CcmE"/>
    <property type="match status" value="1"/>
</dbReference>
<evidence type="ECO:0000256" key="9">
    <source>
        <dbReference type="ARBA" id="ARBA00023136"/>
    </source>
</evidence>
<gene>
    <name evidence="10" type="primary">ccmE</name>
    <name evidence="10" type="synonym">cycJ</name>
    <name evidence="12" type="ORF">Bandiella_01032</name>
</gene>
<keyword evidence="10" id="KW-1003">Cell membrane</keyword>
<dbReference type="InterPro" id="IPR012340">
    <property type="entry name" value="NA-bd_OB-fold"/>
</dbReference>
<feature type="binding site" description="axial binding residue" evidence="10">
    <location>
        <position position="130"/>
    </location>
    <ligand>
        <name>heme</name>
        <dbReference type="ChEBI" id="CHEBI:30413"/>
    </ligand>
    <ligandPart>
        <name>Fe</name>
        <dbReference type="ChEBI" id="CHEBI:18248"/>
    </ligandPart>
</feature>
<comment type="function">
    <text evidence="10">Heme chaperone required for the biogenesis of c-type cytochromes. Transiently binds heme delivered by CcmC and transfers the heme to apo-cytochromes in a process facilitated by CcmF and CcmH.</text>
</comment>
<accession>A0ABZ0UQB4</accession>
<keyword evidence="9 10" id="KW-0472">Membrane</keyword>
<dbReference type="EMBL" id="CP110820">
    <property type="protein sequence ID" value="WPX96898.1"/>
    <property type="molecule type" value="Genomic_DNA"/>
</dbReference>
<sequence>MLYKNKYTRQRAILISVFIFLGALGVYLLLWVFSNNIFLYTTPSEIISTNQIGSAVRLGGKVQNGSISYMVDSKITTFVIYDNKQQIKVTYKGIIPSLFKEGQEVVVYGKLGENHVFEAKELLAKHDENYIPKTKNEVR</sequence>
<evidence type="ECO:0000256" key="8">
    <source>
        <dbReference type="ARBA" id="ARBA00023004"/>
    </source>
</evidence>
<feature type="binding site" description="covalent" evidence="10">
    <location>
        <position position="126"/>
    </location>
    <ligand>
        <name>heme</name>
        <dbReference type="ChEBI" id="CHEBI:30413"/>
    </ligand>
</feature>
<dbReference type="Proteomes" id="UP001327219">
    <property type="component" value="Chromosome"/>
</dbReference>
<dbReference type="Pfam" id="PF03100">
    <property type="entry name" value="CcmE"/>
    <property type="match status" value="1"/>
</dbReference>
<organism evidence="12 13">
    <name type="scientific">Candidatus Bandiella euplotis</name>
    <dbReference type="NCBI Taxonomy" id="1664265"/>
    <lineage>
        <taxon>Bacteria</taxon>
        <taxon>Pseudomonadati</taxon>
        <taxon>Pseudomonadota</taxon>
        <taxon>Alphaproteobacteria</taxon>
        <taxon>Rickettsiales</taxon>
        <taxon>Candidatus Midichloriaceae</taxon>
        <taxon>Candidatus Bandiella</taxon>
    </lineage>
</organism>
<comment type="similarity">
    <text evidence="10">Belongs to the CcmE/CycJ family.</text>
</comment>
<dbReference type="RefSeq" id="WP_323732584.1">
    <property type="nucleotide sequence ID" value="NZ_CP110820.1"/>
</dbReference>
<feature type="topological domain" description="Extracellular" evidence="10">
    <location>
        <begin position="33"/>
        <end position="139"/>
    </location>
</feature>
<evidence type="ECO:0000313" key="13">
    <source>
        <dbReference type="Proteomes" id="UP001327219"/>
    </source>
</evidence>
<keyword evidence="6 10" id="KW-0735">Signal-anchor</keyword>
<evidence type="ECO:0000256" key="1">
    <source>
        <dbReference type="ARBA" id="ARBA00004370"/>
    </source>
</evidence>
<comment type="subcellular location">
    <subcellularLocation>
        <location evidence="10">Cell membrane</location>
        <topology evidence="10">Single-pass type II membrane protein</topology>
    </subcellularLocation>
    <subcellularLocation>
        <location evidence="1">Membrane</location>
    </subcellularLocation>
</comment>
<dbReference type="Gene3D" id="2.40.50.140">
    <property type="entry name" value="Nucleic acid-binding proteins"/>
    <property type="match status" value="1"/>
</dbReference>
<proteinExistence type="inferred from homology"/>
<evidence type="ECO:0000256" key="2">
    <source>
        <dbReference type="ARBA" id="ARBA00022617"/>
    </source>
</evidence>
<evidence type="ECO:0000256" key="10">
    <source>
        <dbReference type="HAMAP-Rule" id="MF_01959"/>
    </source>
</evidence>
<dbReference type="PANTHER" id="PTHR34128">
    <property type="entry name" value="CYTOCHROME C-TYPE BIOGENESIS PROTEIN CCME HOMOLOG, MITOCHONDRIAL"/>
    <property type="match status" value="1"/>
</dbReference>
<dbReference type="InterPro" id="IPR036127">
    <property type="entry name" value="CcmE-like_sf"/>
</dbReference>
<keyword evidence="3 10" id="KW-0812">Transmembrane</keyword>
<evidence type="ECO:0000256" key="4">
    <source>
        <dbReference type="ARBA" id="ARBA00022723"/>
    </source>
</evidence>
<evidence type="ECO:0000256" key="3">
    <source>
        <dbReference type="ARBA" id="ARBA00022692"/>
    </source>
</evidence>
<keyword evidence="2 10" id="KW-0349">Heme</keyword>
<reference evidence="12 13" key="1">
    <citation type="submission" date="2022-11" db="EMBL/GenBank/DDBJ databases">
        <title>Host association and intracellularity evolved multiple times independently in the Rickettsiales.</title>
        <authorList>
            <person name="Castelli M."/>
            <person name="Nardi T."/>
            <person name="Gammuto L."/>
            <person name="Bellinzona G."/>
            <person name="Sabaneyeva E."/>
            <person name="Potekhin A."/>
            <person name="Serra V."/>
            <person name="Petroni G."/>
            <person name="Sassera D."/>
        </authorList>
    </citation>
    <scope>NUCLEOTIDE SEQUENCE [LARGE SCALE GENOMIC DNA]</scope>
    <source>
        <strain evidence="12 13">NDG2</strain>
    </source>
</reference>
<keyword evidence="13" id="KW-1185">Reference proteome</keyword>
<evidence type="ECO:0000256" key="6">
    <source>
        <dbReference type="ARBA" id="ARBA00022968"/>
    </source>
</evidence>
<protein>
    <recommendedName>
        <fullName evidence="10">Cytochrome c-type biogenesis protein CcmE</fullName>
    </recommendedName>
    <alternativeName>
        <fullName evidence="10">Cytochrome c maturation protein E</fullName>
    </alternativeName>
    <alternativeName>
        <fullName evidence="10">Heme chaperone CcmE</fullName>
    </alternativeName>
</protein>
<feature type="transmembrane region" description="Helical" evidence="11">
    <location>
        <begin position="12"/>
        <end position="33"/>
    </location>
</feature>
<feature type="topological domain" description="Cytoplasmic" evidence="10">
    <location>
        <begin position="1"/>
        <end position="11"/>
    </location>
</feature>
<dbReference type="PANTHER" id="PTHR34128:SF2">
    <property type="entry name" value="CYTOCHROME C-TYPE BIOGENESIS PROTEIN CCME HOMOLOG, MITOCHONDRIAL"/>
    <property type="match status" value="1"/>
</dbReference>
<dbReference type="HAMAP" id="MF_01959">
    <property type="entry name" value="CcmE"/>
    <property type="match status" value="1"/>
</dbReference>
<evidence type="ECO:0000256" key="5">
    <source>
        <dbReference type="ARBA" id="ARBA00022748"/>
    </source>
</evidence>
<name>A0ABZ0UQB4_9RICK</name>
<keyword evidence="7 10" id="KW-1133">Transmembrane helix</keyword>
<evidence type="ECO:0000256" key="7">
    <source>
        <dbReference type="ARBA" id="ARBA00022989"/>
    </source>
</evidence>
<evidence type="ECO:0000313" key="12">
    <source>
        <dbReference type="EMBL" id="WPX96898.1"/>
    </source>
</evidence>
<keyword evidence="4 10" id="KW-0479">Metal-binding</keyword>
<dbReference type="InterPro" id="IPR004329">
    <property type="entry name" value="CcmE"/>
</dbReference>
<keyword evidence="8 10" id="KW-0408">Iron</keyword>
<keyword evidence="5 10" id="KW-0201">Cytochrome c-type biogenesis</keyword>